<dbReference type="AlphaFoldDB" id="A0A2A8D5I7"/>
<dbReference type="Proteomes" id="UP000219947">
    <property type="component" value="Unassembled WGS sequence"/>
</dbReference>
<sequence>MQKVRHCSRQTCQHEATVTLSYSYADSTATIGPLSEYREPHAYDLCDYHAARLTAPQGWRVVYTVELRAERT</sequence>
<dbReference type="Pfam" id="PF12005">
    <property type="entry name" value="DUF3499"/>
    <property type="match status" value="1"/>
</dbReference>
<name>A0A2A8D5I7_9MICC</name>
<reference evidence="1" key="1">
    <citation type="submission" date="2017-10" db="EMBL/GenBank/DDBJ databases">
        <title>Kefir isolates.</title>
        <authorList>
            <person name="Kim Y."/>
            <person name="Blasche S."/>
        </authorList>
    </citation>
    <scope>NUCLEOTIDE SEQUENCE [LARGE SCALE GENOMIC DNA]</scope>
    <source>
        <strain evidence="1">OG2-2</strain>
    </source>
</reference>
<evidence type="ECO:0000313" key="2">
    <source>
        <dbReference type="Proteomes" id="UP000219947"/>
    </source>
</evidence>
<evidence type="ECO:0000313" key="1">
    <source>
        <dbReference type="EMBL" id="PEN16236.1"/>
    </source>
</evidence>
<proteinExistence type="predicted"/>
<comment type="caution">
    <text evidence="1">The sequence shown here is derived from an EMBL/GenBank/DDBJ whole genome shotgun (WGS) entry which is preliminary data.</text>
</comment>
<gene>
    <name evidence="1" type="ORF">CRM92_06020</name>
</gene>
<accession>A0A5F0M0Z7</accession>
<accession>A0A2A8D5I7</accession>
<dbReference type="InterPro" id="IPR021888">
    <property type="entry name" value="DUF3499"/>
</dbReference>
<organism evidence="1 2">
    <name type="scientific">Rothia dentocariosa</name>
    <dbReference type="NCBI Taxonomy" id="2047"/>
    <lineage>
        <taxon>Bacteria</taxon>
        <taxon>Bacillati</taxon>
        <taxon>Actinomycetota</taxon>
        <taxon>Actinomycetes</taxon>
        <taxon>Micrococcales</taxon>
        <taxon>Micrococcaceae</taxon>
        <taxon>Rothia</taxon>
    </lineage>
</organism>
<keyword evidence="2" id="KW-1185">Reference proteome</keyword>
<dbReference type="EMBL" id="PDEV01000002">
    <property type="protein sequence ID" value="PEN16236.1"/>
    <property type="molecule type" value="Genomic_DNA"/>
</dbReference>
<dbReference type="RefSeq" id="WP_080974329.1">
    <property type="nucleotide sequence ID" value="NZ_CAJPNU010000031.1"/>
</dbReference>
<protein>
    <submittedName>
        <fullName evidence="1">DUF3499 domain-containing protein</fullName>
    </submittedName>
</protein>